<name>A0AAU7CAS4_9BACT</name>
<evidence type="ECO:0000256" key="1">
    <source>
        <dbReference type="ARBA" id="ARBA00012493"/>
    </source>
</evidence>
<keyword evidence="6 11" id="KW-0695">RNA-directed DNA polymerase</keyword>
<dbReference type="GO" id="GO:0051607">
    <property type="term" value="P:defense response to virus"/>
    <property type="evidence" value="ECO:0007669"/>
    <property type="project" value="UniProtKB-KW"/>
</dbReference>
<dbReference type="Pfam" id="PF00078">
    <property type="entry name" value="RVT_1"/>
    <property type="match status" value="1"/>
</dbReference>
<evidence type="ECO:0000256" key="3">
    <source>
        <dbReference type="ARBA" id="ARBA00022695"/>
    </source>
</evidence>
<keyword evidence="7" id="KW-0051">Antiviral defense</keyword>
<protein>
    <recommendedName>
        <fullName evidence="1">RNA-directed DNA polymerase</fullName>
        <ecNumber evidence="1">2.7.7.49</ecNumber>
    </recommendedName>
</protein>
<dbReference type="PRINTS" id="PR00866">
    <property type="entry name" value="RNADNAPOLMS"/>
</dbReference>
<evidence type="ECO:0000259" key="10">
    <source>
        <dbReference type="PROSITE" id="PS50878"/>
    </source>
</evidence>
<evidence type="ECO:0000256" key="2">
    <source>
        <dbReference type="ARBA" id="ARBA00022679"/>
    </source>
</evidence>
<dbReference type="GO" id="GO:0003964">
    <property type="term" value="F:RNA-directed DNA polymerase activity"/>
    <property type="evidence" value="ECO:0007669"/>
    <property type="project" value="UniProtKB-KW"/>
</dbReference>
<keyword evidence="5" id="KW-0460">Magnesium</keyword>
<evidence type="ECO:0000313" key="11">
    <source>
        <dbReference type="EMBL" id="XBH02220.1"/>
    </source>
</evidence>
<evidence type="ECO:0000256" key="7">
    <source>
        <dbReference type="ARBA" id="ARBA00023118"/>
    </source>
</evidence>
<evidence type="ECO:0000256" key="5">
    <source>
        <dbReference type="ARBA" id="ARBA00022842"/>
    </source>
</evidence>
<evidence type="ECO:0000256" key="8">
    <source>
        <dbReference type="ARBA" id="ARBA00034120"/>
    </source>
</evidence>
<keyword evidence="3 11" id="KW-0548">Nucleotidyltransferase</keyword>
<dbReference type="PANTHER" id="PTHR34047:SF7">
    <property type="entry name" value="RNA-DIRECTED DNA POLYMERASE"/>
    <property type="match status" value="1"/>
</dbReference>
<dbReference type="AlphaFoldDB" id="A0AAU7CAS4"/>
<dbReference type="InterPro" id="IPR043502">
    <property type="entry name" value="DNA/RNA_pol_sf"/>
</dbReference>
<comment type="catalytic activity">
    <reaction evidence="9">
        <text>DNA(n) + a 2'-deoxyribonucleoside 5'-triphosphate = DNA(n+1) + diphosphate</text>
        <dbReference type="Rhea" id="RHEA:22508"/>
        <dbReference type="Rhea" id="RHEA-COMP:17339"/>
        <dbReference type="Rhea" id="RHEA-COMP:17340"/>
        <dbReference type="ChEBI" id="CHEBI:33019"/>
        <dbReference type="ChEBI" id="CHEBI:61560"/>
        <dbReference type="ChEBI" id="CHEBI:173112"/>
        <dbReference type="EC" id="2.7.7.49"/>
    </reaction>
</comment>
<dbReference type="RefSeq" id="WP_406694962.1">
    <property type="nucleotide sequence ID" value="NZ_CP155447.1"/>
</dbReference>
<dbReference type="PANTHER" id="PTHR34047">
    <property type="entry name" value="NUCLEAR INTRON MATURASE 1, MITOCHONDRIAL-RELATED"/>
    <property type="match status" value="1"/>
</dbReference>
<comment type="similarity">
    <text evidence="8">Belongs to the bacterial reverse transcriptase family.</text>
</comment>
<evidence type="ECO:0000256" key="9">
    <source>
        <dbReference type="ARBA" id="ARBA00048173"/>
    </source>
</evidence>
<reference evidence="11" key="1">
    <citation type="submission" date="2024-05" db="EMBL/GenBank/DDBJ databases">
        <title>Planctomycetes of the genus Singulisphaera possess chitinolytic capabilities.</title>
        <authorList>
            <person name="Ivanova A."/>
        </authorList>
    </citation>
    <scope>NUCLEOTIDE SEQUENCE</scope>
    <source>
        <strain evidence="11">Ch08T</strain>
    </source>
</reference>
<dbReference type="PROSITE" id="PS50878">
    <property type="entry name" value="RT_POL"/>
    <property type="match status" value="1"/>
</dbReference>
<dbReference type="CDD" id="cd03487">
    <property type="entry name" value="RT_Bac_retron_II"/>
    <property type="match status" value="1"/>
</dbReference>
<keyword evidence="4" id="KW-0479">Metal-binding</keyword>
<dbReference type="EMBL" id="CP155447">
    <property type="protein sequence ID" value="XBH02220.1"/>
    <property type="molecule type" value="Genomic_DNA"/>
</dbReference>
<dbReference type="GO" id="GO:0003723">
    <property type="term" value="F:RNA binding"/>
    <property type="evidence" value="ECO:0007669"/>
    <property type="project" value="InterPro"/>
</dbReference>
<feature type="domain" description="Reverse transcriptase" evidence="10">
    <location>
        <begin position="135"/>
        <end position="369"/>
    </location>
</feature>
<dbReference type="EC" id="2.7.7.49" evidence="1"/>
<keyword evidence="2 11" id="KW-0808">Transferase</keyword>
<accession>A0AAU7CAS4</accession>
<dbReference type="SUPFAM" id="SSF56672">
    <property type="entry name" value="DNA/RNA polymerases"/>
    <property type="match status" value="1"/>
</dbReference>
<evidence type="ECO:0000256" key="4">
    <source>
        <dbReference type="ARBA" id="ARBA00022723"/>
    </source>
</evidence>
<dbReference type="InterPro" id="IPR000477">
    <property type="entry name" value="RT_dom"/>
</dbReference>
<sequence>MSRTIRTTDPMTLWRAIEQAGGTQAYVEAQLAERGFLVKRRETDKMSERELEAYKKSLKLEAKEKRLLQAEAWRAYKTSHIVYLGEGIFWKDDVNGPDKWDLPHAEERAAENELPPLDSPRQLAEALGLSLSELRWLAYHREAATRIHYRRFTIPKRDGSERAIWAPMPKLKSAQHWILRNIAEKLLVHGSVHGFLPGRSTLTNAAAHANPKVVVKMDIKDFFPTVTLARVRGIFRKAGYREQVATLLALLCTESPREVVEHEGQTYYIALGPRCLPQGAPTSPALTNTLCLRMDQRLSALAKRFGWRYTRYADDLTLSLPHDHKDKPRLGALVGTVRRVVEAEGFTIHPSKTRVARAGARQTITGLVVNGDQVPRTPRKFRRELRAAIHNSRNGKPLHEGESPTTLAGSAAYVYMTDPALGAKFLEAIKQEA</sequence>
<dbReference type="InterPro" id="IPR051083">
    <property type="entry name" value="GrpII_Intron_Splice-Mob/Def"/>
</dbReference>
<evidence type="ECO:0000256" key="6">
    <source>
        <dbReference type="ARBA" id="ARBA00022918"/>
    </source>
</evidence>
<gene>
    <name evidence="11" type="ORF">V5E97_28360</name>
</gene>
<organism evidence="11">
    <name type="scientific">Singulisphaera sp. Ch08</name>
    <dbReference type="NCBI Taxonomy" id="3120278"/>
    <lineage>
        <taxon>Bacteria</taxon>
        <taxon>Pseudomonadati</taxon>
        <taxon>Planctomycetota</taxon>
        <taxon>Planctomycetia</taxon>
        <taxon>Isosphaerales</taxon>
        <taxon>Isosphaeraceae</taxon>
        <taxon>Singulisphaera</taxon>
    </lineage>
</organism>
<dbReference type="GO" id="GO:0046872">
    <property type="term" value="F:metal ion binding"/>
    <property type="evidence" value="ECO:0007669"/>
    <property type="project" value="UniProtKB-KW"/>
</dbReference>
<proteinExistence type="inferred from homology"/>
<dbReference type="InterPro" id="IPR000123">
    <property type="entry name" value="Reverse_transcriptase_msDNA"/>
</dbReference>